<dbReference type="GO" id="GO:0005975">
    <property type="term" value="P:carbohydrate metabolic process"/>
    <property type="evidence" value="ECO:0007669"/>
    <property type="project" value="InterPro"/>
</dbReference>
<gene>
    <name evidence="1" type="ORF">IAA06_03120</name>
</gene>
<dbReference type="Pfam" id="PF16477">
    <property type="entry name" value="DUF5054"/>
    <property type="match status" value="1"/>
</dbReference>
<comment type="caution">
    <text evidence="1">The sequence shown here is derived from an EMBL/GenBank/DDBJ whole genome shotgun (WGS) entry which is preliminary data.</text>
</comment>
<accession>A0A9D2LR17</accession>
<dbReference type="AlphaFoldDB" id="A0A9D2LR17"/>
<dbReference type="InterPro" id="IPR032482">
    <property type="entry name" value="DUF5054"/>
</dbReference>
<dbReference type="EMBL" id="DWYZ01000069">
    <property type="protein sequence ID" value="HJB27769.1"/>
    <property type="molecule type" value="Genomic_DNA"/>
</dbReference>
<dbReference type="SUPFAM" id="SSF88713">
    <property type="entry name" value="Glycoside hydrolase/deacetylase"/>
    <property type="match status" value="1"/>
</dbReference>
<protein>
    <submittedName>
        <fullName evidence="1">DUF5054 domain-containing protein</fullName>
    </submittedName>
</protein>
<dbReference type="Proteomes" id="UP000823842">
    <property type="component" value="Unassembled WGS sequence"/>
</dbReference>
<proteinExistence type="predicted"/>
<sequence length="699" mass="81018">MDANKIKKVYVVYKTHLDVGFTDLAKNVLDKYVNDYIPRSIDMAEQLNTGENKVFVWTVGSFLIDYFFKNGSKEYCEKLKKAIKNGDICWHGLACTTHTEFLDEDLLDFDLSVSDKLDEQMGKKTIAAKMTDVPGHTRGLVSALRAHGKKYLHIGVNAASMVPEVPHTFVWKNGEDEVIVQYSSDYGTPCYVEGMEEALEFVHSKDNMGPQSLEEIQREFSRIQKKYPNAQVVASAMDPYAEKLWQMKDKLPVIEEEIGDTWIYGTATDPVKVMKYRALLRLKEQWKERGIFSVKDEAFEEFLMNLLLVAEHTWGLDYKKYLADFSNWKKEDLLKAREKDITTMENLTSRNAQLAEFLKEEMKNYRGGGTFQGSYAFFESSHEEQREYIEKAVAALPEALKEEAQKELNRLDVQRQEKYEAASWDGKKIYPYEKIQIQDWKVSFGGNGELCCLEKDGKDWLDGGSFGRLIYTIYNARDCMYDYYSYGRAFRENKCWSEPDFTKPGLEFEEGLKHRDYKFGVREMEVKENQVKIHLAGDEQAAEEFSCPREAVLTYTFGEKVKCSVSWQEKDLGKIPEALWLEMKFHTENPYRWKLKKLGQMISPFDVAEGGNRRLHCVEEVDYAGADGRVIVENIHSPLLSVGGHFLYGDYRELPVMEDGFAWCLYNNKWGTNFKMWCEDDCTFEYVIDVQTYPGQQKS</sequence>
<name>A0A9D2LR17_9FIRM</name>
<dbReference type="InterPro" id="IPR011330">
    <property type="entry name" value="Glyco_hydro/deAcase_b/a-brl"/>
</dbReference>
<reference evidence="1" key="2">
    <citation type="submission" date="2021-04" db="EMBL/GenBank/DDBJ databases">
        <authorList>
            <person name="Gilroy R."/>
        </authorList>
    </citation>
    <scope>NUCLEOTIDE SEQUENCE</scope>
    <source>
        <strain evidence="1">ChiSjej1B19-5720</strain>
    </source>
</reference>
<organism evidence="1 2">
    <name type="scientific">Candidatus Blautia faecavium</name>
    <dbReference type="NCBI Taxonomy" id="2838487"/>
    <lineage>
        <taxon>Bacteria</taxon>
        <taxon>Bacillati</taxon>
        <taxon>Bacillota</taxon>
        <taxon>Clostridia</taxon>
        <taxon>Lachnospirales</taxon>
        <taxon>Lachnospiraceae</taxon>
        <taxon>Blautia</taxon>
    </lineage>
</organism>
<evidence type="ECO:0000313" key="1">
    <source>
        <dbReference type="EMBL" id="HJB27769.1"/>
    </source>
</evidence>
<dbReference type="CDD" id="cd10791">
    <property type="entry name" value="GH38N_AMII_like_1"/>
    <property type="match status" value="1"/>
</dbReference>
<evidence type="ECO:0000313" key="2">
    <source>
        <dbReference type="Proteomes" id="UP000823842"/>
    </source>
</evidence>
<reference evidence="1" key="1">
    <citation type="journal article" date="2021" name="PeerJ">
        <title>Extensive microbial diversity within the chicken gut microbiome revealed by metagenomics and culture.</title>
        <authorList>
            <person name="Gilroy R."/>
            <person name="Ravi A."/>
            <person name="Getino M."/>
            <person name="Pursley I."/>
            <person name="Horton D.L."/>
            <person name="Alikhan N.F."/>
            <person name="Baker D."/>
            <person name="Gharbi K."/>
            <person name="Hall N."/>
            <person name="Watson M."/>
            <person name="Adriaenssens E.M."/>
            <person name="Foster-Nyarko E."/>
            <person name="Jarju S."/>
            <person name="Secka A."/>
            <person name="Antonio M."/>
            <person name="Oren A."/>
            <person name="Chaudhuri R.R."/>
            <person name="La Ragione R."/>
            <person name="Hildebrand F."/>
            <person name="Pallen M.J."/>
        </authorList>
    </citation>
    <scope>NUCLEOTIDE SEQUENCE</scope>
    <source>
        <strain evidence="1">ChiSjej1B19-5720</strain>
    </source>
</reference>